<feature type="domain" description="DUF4781" evidence="1">
    <location>
        <begin position="111"/>
        <end position="410"/>
    </location>
</feature>
<evidence type="ECO:0000313" key="3">
    <source>
        <dbReference type="Proteomes" id="UP001200034"/>
    </source>
</evidence>
<feature type="non-terminal residue" evidence="2">
    <location>
        <position position="1"/>
    </location>
</feature>
<accession>A0AAD4PIT9</accession>
<dbReference type="Pfam" id="PF16013">
    <property type="entry name" value="DUF4781"/>
    <property type="match status" value="1"/>
</dbReference>
<sequence>SSNCLPQKMTRSVYDVQRDFALTSGLRSEIIWDALSADQADVLRQKIDNLIGEHEAKITRKVARQRQQVFDNVWKQRIYTNDVLLSAIVYVLVTNETDPELAMHSTSFSCHPIIRTRKCVMEEDRNNNSDCCCMIFIDEHGRVYANWRQYVYNNTLPKGTMIAPSQGIYRLTNDATDAGVHLMMHATPASQVKCKVLKASDTVATMGGLAASLPVAAALAIPVAPPLLIGATVVGVTAAAYSTVRSASGLFERHRYGQSNSLRDNEARNSWLGVAGGVVGLGATGAAKALSVAGSEAHAAAQLAVKGINVTSIVISGTGVANSAYDLYLKISDDEPLNGLDLLQLASSLIIFTHSINNLRLANDATNASALRYAVRNQTSKIFGQIANESAILQSSDSANQKFDFVRTLNDIPYKEALLSTLSAYKHLSELGAVLLPHLINSNAAGETRLNVEFLAKQFGPKFVKHISNWNNLLDVVLALGRYFSEQTVQVLMQLARSFLEQNVDRIECALKTFLSTEAVLYRILMECLVNYKDFTLELLEQSHEQILGGVATYFKSLDPNNTENCRMTKCKDCPGYYYLKEK</sequence>
<dbReference type="PANTHER" id="PTHR21115:SF0">
    <property type="entry name" value="GH06117P-RELATED"/>
    <property type="match status" value="1"/>
</dbReference>
<dbReference type="Proteomes" id="UP001200034">
    <property type="component" value="Unassembled WGS sequence"/>
</dbReference>
<dbReference type="PANTHER" id="PTHR21115">
    <property type="entry name" value="GH06117P-RELATED"/>
    <property type="match status" value="1"/>
</dbReference>
<reference evidence="2" key="1">
    <citation type="journal article" date="2021" name="Mol. Ecol. Resour.">
        <title>Phylogenomic analyses of the genus Drosophila reveals genomic signals of climate adaptation.</title>
        <authorList>
            <person name="Li F."/>
            <person name="Rane R.V."/>
            <person name="Luria V."/>
            <person name="Xiong Z."/>
            <person name="Chen J."/>
            <person name="Li Z."/>
            <person name="Catullo R.A."/>
            <person name="Griffin P.C."/>
            <person name="Schiffer M."/>
            <person name="Pearce S."/>
            <person name="Lee S.F."/>
            <person name="McElroy K."/>
            <person name="Stocker A."/>
            <person name="Shirriffs J."/>
            <person name="Cockerell F."/>
            <person name="Coppin C."/>
            <person name="Sgro C.M."/>
            <person name="Karger A."/>
            <person name="Cain J.W."/>
            <person name="Weber J.A."/>
            <person name="Santpere G."/>
            <person name="Kirschner M.W."/>
            <person name="Hoffmann A.A."/>
            <person name="Oakeshott J.G."/>
            <person name="Zhang G."/>
        </authorList>
    </citation>
    <scope>NUCLEOTIDE SEQUENCE</scope>
    <source>
        <strain evidence="2">BGI-SZ-2011g</strain>
    </source>
</reference>
<evidence type="ECO:0000313" key="2">
    <source>
        <dbReference type="EMBL" id="KAH8366092.1"/>
    </source>
</evidence>
<dbReference type="InterPro" id="IPR031962">
    <property type="entry name" value="DUF4781"/>
</dbReference>
<comment type="caution">
    <text evidence="2">The sequence shown here is derived from an EMBL/GenBank/DDBJ whole genome shotgun (WGS) entry which is preliminary data.</text>
</comment>
<dbReference type="AlphaFoldDB" id="A0AAD4PIT9"/>
<proteinExistence type="predicted"/>
<dbReference type="EMBL" id="JAJJHW010002774">
    <property type="protein sequence ID" value="KAH8366092.1"/>
    <property type="molecule type" value="Genomic_DNA"/>
</dbReference>
<gene>
    <name evidence="2" type="ORF">KR093_008991</name>
</gene>
<organism evidence="2 3">
    <name type="scientific">Drosophila rubida</name>
    <dbReference type="NCBI Taxonomy" id="30044"/>
    <lineage>
        <taxon>Eukaryota</taxon>
        <taxon>Metazoa</taxon>
        <taxon>Ecdysozoa</taxon>
        <taxon>Arthropoda</taxon>
        <taxon>Hexapoda</taxon>
        <taxon>Insecta</taxon>
        <taxon>Pterygota</taxon>
        <taxon>Neoptera</taxon>
        <taxon>Endopterygota</taxon>
        <taxon>Diptera</taxon>
        <taxon>Brachycera</taxon>
        <taxon>Muscomorpha</taxon>
        <taxon>Ephydroidea</taxon>
        <taxon>Drosophilidae</taxon>
        <taxon>Drosophila</taxon>
    </lineage>
</organism>
<name>A0AAD4PIT9_9MUSC</name>
<keyword evidence="3" id="KW-1185">Reference proteome</keyword>
<evidence type="ECO:0000259" key="1">
    <source>
        <dbReference type="Pfam" id="PF16013"/>
    </source>
</evidence>
<protein>
    <recommendedName>
        <fullName evidence="1">DUF4781 domain-containing protein</fullName>
    </recommendedName>
</protein>